<dbReference type="Gene3D" id="3.30.830.10">
    <property type="entry name" value="Metalloenzyme, LuxS/M16 peptidase-like"/>
    <property type="match status" value="3"/>
</dbReference>
<dbReference type="Proteomes" id="UP001627284">
    <property type="component" value="Unassembled WGS sequence"/>
</dbReference>
<feature type="region of interest" description="Disordered" evidence="6">
    <location>
        <begin position="1"/>
        <end position="26"/>
    </location>
</feature>
<feature type="compositionally biased region" description="Acidic residues" evidence="6">
    <location>
        <begin position="12"/>
        <end position="26"/>
    </location>
</feature>
<dbReference type="InterPro" id="IPR011765">
    <property type="entry name" value="Pept_M16_N"/>
</dbReference>
<dbReference type="EMBL" id="JBJKTR010000024">
    <property type="protein sequence ID" value="KAL3323126.1"/>
    <property type="molecule type" value="Genomic_DNA"/>
</dbReference>
<evidence type="ECO:0000256" key="2">
    <source>
        <dbReference type="ARBA" id="ARBA00022670"/>
    </source>
</evidence>
<dbReference type="Pfam" id="PF00675">
    <property type="entry name" value="Peptidase_M16"/>
    <property type="match status" value="1"/>
</dbReference>
<evidence type="ECO:0000256" key="3">
    <source>
        <dbReference type="ARBA" id="ARBA00022801"/>
    </source>
</evidence>
<evidence type="ECO:0000256" key="4">
    <source>
        <dbReference type="ARBA" id="ARBA00022833"/>
    </source>
</evidence>
<keyword evidence="3" id="KW-0378">Hydrolase</keyword>
<organism evidence="9 10">
    <name type="scientific">Solanum stoloniferum</name>
    <dbReference type="NCBI Taxonomy" id="62892"/>
    <lineage>
        <taxon>Eukaryota</taxon>
        <taxon>Viridiplantae</taxon>
        <taxon>Streptophyta</taxon>
        <taxon>Embryophyta</taxon>
        <taxon>Tracheophyta</taxon>
        <taxon>Spermatophyta</taxon>
        <taxon>Magnoliopsida</taxon>
        <taxon>eudicotyledons</taxon>
        <taxon>Gunneridae</taxon>
        <taxon>Pentapetalae</taxon>
        <taxon>asterids</taxon>
        <taxon>lamiids</taxon>
        <taxon>Solanales</taxon>
        <taxon>Solanaceae</taxon>
        <taxon>Solanoideae</taxon>
        <taxon>Solaneae</taxon>
        <taxon>Solanum</taxon>
    </lineage>
</organism>
<name>A0ABD2QWU1_9SOLN</name>
<evidence type="ECO:0000256" key="6">
    <source>
        <dbReference type="SAM" id="MobiDB-lite"/>
    </source>
</evidence>
<accession>A0ABD2QWU1</accession>
<evidence type="ECO:0000313" key="10">
    <source>
        <dbReference type="Proteomes" id="UP001627284"/>
    </source>
</evidence>
<dbReference type="PANTHER" id="PTHR43690:SF34">
    <property type="entry name" value="ZINC PROTEASE PQQL-LIKE"/>
    <property type="match status" value="1"/>
</dbReference>
<comment type="caution">
    <text evidence="9">The sequence shown here is derived from an EMBL/GenBank/DDBJ whole genome shotgun (WGS) entry which is preliminary data.</text>
</comment>
<comment type="similarity">
    <text evidence="1">Belongs to the peptidase M16 family.</text>
</comment>
<proteinExistence type="inferred from homology"/>
<dbReference type="GO" id="GO:0008237">
    <property type="term" value="F:metallopeptidase activity"/>
    <property type="evidence" value="ECO:0007669"/>
    <property type="project" value="UniProtKB-KW"/>
</dbReference>
<keyword evidence="10" id="KW-1185">Reference proteome</keyword>
<dbReference type="SUPFAM" id="SSF63411">
    <property type="entry name" value="LuxS/MPP-like metallohydrolase"/>
    <property type="match status" value="2"/>
</dbReference>
<feature type="domain" description="Peptidase M16 N-terminal" evidence="7">
    <location>
        <begin position="66"/>
        <end position="214"/>
    </location>
</feature>
<dbReference type="InterPro" id="IPR011249">
    <property type="entry name" value="Metalloenz_LuxS/M16"/>
</dbReference>
<evidence type="ECO:0000313" key="9">
    <source>
        <dbReference type="EMBL" id="KAL3323126.1"/>
    </source>
</evidence>
<evidence type="ECO:0000256" key="1">
    <source>
        <dbReference type="ARBA" id="ARBA00007261"/>
    </source>
</evidence>
<keyword evidence="2" id="KW-0645">Protease</keyword>
<keyword evidence="4" id="KW-0862">Zinc</keyword>
<feature type="domain" description="Peptidase M16 C-terminal" evidence="8">
    <location>
        <begin position="221"/>
        <end position="398"/>
    </location>
</feature>
<gene>
    <name evidence="9" type="ORF">AABB24_040303</name>
</gene>
<protein>
    <submittedName>
        <fullName evidence="9">Uncharacterized protein</fullName>
    </submittedName>
</protein>
<dbReference type="InterPro" id="IPR007863">
    <property type="entry name" value="Peptidase_M16_C"/>
</dbReference>
<dbReference type="GO" id="GO:0006508">
    <property type="term" value="P:proteolysis"/>
    <property type="evidence" value="ECO:0007669"/>
    <property type="project" value="UniProtKB-KW"/>
</dbReference>
<sequence length="971" mass="111678">MEPSPEPSEHKEEEDEEWEVESYDEPDEFELLEPIEKLDYEQELSSAPFQVEHHGVLQNGLTYYVKKNSKPKDIILVNLIVKAGAVCEEENERGVAHIIEHLVLEGYGYTNSDATEYLKAFKHQCGAHQQAKTYWDHTSYNFSVTNTEDLRKALALTAAISRELVVTSDELEKEKLIVIDELWHDSQIVEKQHGRIFSAQLYQGTKYAEPLGGTEKNIRDLSVDIVKGFYLKWYVPNNMAVIVVGDVTETQSIIGLIRTYFERQPRGVPQHLEFPLLKQCEPRLTTHVNSEILKWGKSQVYVSFMFEKQGGKHVNEVFIHFQQILLQKVIVERLKKFFLSMTNPKAIQYARENDSQMYSNFVVWVECEGCETIKVLETFLMEIARLRVHGIEENELSEGCAYWLRIAGAEYRNRLDHSSEELQNNYTRHFNYRECDLCPKLQAQLIVALTKSINVEKMKSFCELQCKASNLSVIILQSKNFVTQEDMKGSLQKITDLEKEGSLAQWSDEEVEGSNNLILEMEPESGKIVERVEHSDIGAVELILSNGMQVTYQCTKDDEGVRLSGFSYGGLSELAKEDLLSCLFSCEIGQNVLCKSFERFFTACDKVGFNVMVDEYKRAFSANLVDSSYIKLALQIVYFLFTSDLEPEEEDLQAVVDDLRERLSPRHQRLQDILVNTAKEINSGGSCIYKPLKAEDLSQVDTSKAWKYFKNCFRDPSSFRVIMIGKFDSASVDSLLSRYLGGIPRPSMPIMEFQRGKLTPASFHFPPAVTMRKVPMAMDSGNGAYICISFPLYLERETLDEDRCFLNILRSLMRIKVMHILRHQKRMVYFIEVCSFNPHDQWSSSDSMSPGMLYFLIHIGNMNETEKVVETVVQAMTGLQADGPLEHQIQTALDSVPTKEEEERNTLKYIFMQWVVWSMYYVGGLSHSYQTLRKFKANTPTRFNADIIKSLLKRFLPWPCSSQYSVFYLTC</sequence>
<evidence type="ECO:0000256" key="5">
    <source>
        <dbReference type="ARBA" id="ARBA00023049"/>
    </source>
</evidence>
<keyword evidence="5" id="KW-0482">Metalloprotease</keyword>
<dbReference type="InterPro" id="IPR050626">
    <property type="entry name" value="Peptidase_M16"/>
</dbReference>
<dbReference type="Pfam" id="PF05193">
    <property type="entry name" value="Peptidase_M16_C"/>
    <property type="match status" value="1"/>
</dbReference>
<reference evidence="9 10" key="1">
    <citation type="submission" date="2024-05" db="EMBL/GenBank/DDBJ databases">
        <title>De novo assembly of an allotetraploid wild potato.</title>
        <authorList>
            <person name="Hosaka A.J."/>
        </authorList>
    </citation>
    <scope>NUCLEOTIDE SEQUENCE [LARGE SCALE GENOMIC DNA]</scope>
    <source>
        <tissue evidence="9">Young leaves</tissue>
    </source>
</reference>
<dbReference type="AlphaFoldDB" id="A0ABD2QWU1"/>
<dbReference type="PANTHER" id="PTHR43690">
    <property type="entry name" value="NARDILYSIN"/>
    <property type="match status" value="1"/>
</dbReference>
<evidence type="ECO:0000259" key="7">
    <source>
        <dbReference type="Pfam" id="PF00675"/>
    </source>
</evidence>
<evidence type="ECO:0000259" key="8">
    <source>
        <dbReference type="Pfam" id="PF05193"/>
    </source>
</evidence>